<keyword evidence="1 3" id="KW-0963">Cytoplasm</keyword>
<dbReference type="GO" id="GO:0070930">
    <property type="term" value="P:trans-translation-dependent protein tagging"/>
    <property type="evidence" value="ECO:0007669"/>
    <property type="project" value="TreeGrafter"/>
</dbReference>
<dbReference type="Gene3D" id="2.40.280.10">
    <property type="match status" value="1"/>
</dbReference>
<reference evidence="5 6" key="1">
    <citation type="submission" date="2017-10" db="EMBL/GenBank/DDBJ databases">
        <title>Novel microbial diversity and functional potential in the marine mammal oral microbiome.</title>
        <authorList>
            <person name="Dudek N.K."/>
            <person name="Sun C.L."/>
            <person name="Burstein D."/>
            <person name="Kantor R.S."/>
            <person name="Aliaga Goltsman D.S."/>
            <person name="Bik E.M."/>
            <person name="Thomas B.C."/>
            <person name="Banfield J.F."/>
            <person name="Relman D.A."/>
        </authorList>
    </citation>
    <scope>NUCLEOTIDE SEQUENCE [LARGE SCALE GENOMIC DNA]</scope>
    <source>
        <strain evidence="5">DOLJORAL78_61_10</strain>
    </source>
</reference>
<evidence type="ECO:0000313" key="6">
    <source>
        <dbReference type="Proteomes" id="UP000230914"/>
    </source>
</evidence>
<dbReference type="Pfam" id="PF01668">
    <property type="entry name" value="SmpB"/>
    <property type="match status" value="1"/>
</dbReference>
<dbReference type="PANTHER" id="PTHR30308">
    <property type="entry name" value="TMRNA-BINDING COMPONENT OF TRANS-TRANSLATION TAGGING COMPLEX"/>
    <property type="match status" value="1"/>
</dbReference>
<feature type="region of interest" description="Disordered" evidence="4">
    <location>
        <begin position="1"/>
        <end position="25"/>
    </location>
</feature>
<dbReference type="InterPro" id="IPR000037">
    <property type="entry name" value="SsrA-bd_prot"/>
</dbReference>
<dbReference type="PANTHER" id="PTHR30308:SF2">
    <property type="entry name" value="SSRA-BINDING PROTEIN"/>
    <property type="match status" value="1"/>
</dbReference>
<keyword evidence="2 3" id="KW-0694">RNA-binding</keyword>
<protein>
    <recommendedName>
        <fullName evidence="3">SsrA-binding protein</fullName>
    </recommendedName>
    <alternativeName>
        <fullName evidence="3">Small protein B</fullName>
    </alternativeName>
</protein>
<dbReference type="Proteomes" id="UP000230914">
    <property type="component" value="Unassembled WGS sequence"/>
</dbReference>
<proteinExistence type="inferred from homology"/>
<dbReference type="GO" id="GO:0005829">
    <property type="term" value="C:cytosol"/>
    <property type="evidence" value="ECO:0007669"/>
    <property type="project" value="TreeGrafter"/>
</dbReference>
<comment type="subcellular location">
    <subcellularLocation>
        <location evidence="3">Cytoplasm</location>
    </subcellularLocation>
    <text evidence="3">The tmRNA-SmpB complex associates with stalled 70S ribosomes.</text>
</comment>
<evidence type="ECO:0000256" key="1">
    <source>
        <dbReference type="ARBA" id="ARBA00022490"/>
    </source>
</evidence>
<dbReference type="PROSITE" id="PS01317">
    <property type="entry name" value="SSRP"/>
    <property type="match status" value="1"/>
</dbReference>
<dbReference type="InterPro" id="IPR020081">
    <property type="entry name" value="SsrA-bd_prot_CS"/>
</dbReference>
<sequence length="165" mass="18544">MAKSKKRSGSPPGTTPIATNRSARRNYNIDDEIEAGMVLLGSEVKSMRESKVQLADAYVRIRNGEAWLEGVHVAPYSFAIGFGAHDPDRARKLLLHRDEIRRLKARVDQERVSIVPLSLYFRDGRAKVSLGIGKGRSRADKRHTIAARDAAREVEREMGRYAKNM</sequence>
<evidence type="ECO:0000313" key="5">
    <source>
        <dbReference type="EMBL" id="PIE33249.1"/>
    </source>
</evidence>
<gene>
    <name evidence="3" type="primary">smpB</name>
    <name evidence="5" type="ORF">CSA55_02180</name>
</gene>
<comment type="similarity">
    <text evidence="3">Belongs to the SmpB family.</text>
</comment>
<dbReference type="HAMAP" id="MF_00023">
    <property type="entry name" value="SmpB"/>
    <property type="match status" value="1"/>
</dbReference>
<dbReference type="SUPFAM" id="SSF74982">
    <property type="entry name" value="Small protein B (SmpB)"/>
    <property type="match status" value="1"/>
</dbReference>
<dbReference type="InterPro" id="IPR023620">
    <property type="entry name" value="SmpB"/>
</dbReference>
<evidence type="ECO:0000256" key="2">
    <source>
        <dbReference type="ARBA" id="ARBA00022884"/>
    </source>
</evidence>
<comment type="caution">
    <text evidence="5">The sequence shown here is derived from an EMBL/GenBank/DDBJ whole genome shotgun (WGS) entry which is preliminary data.</text>
</comment>
<organism evidence="5 6">
    <name type="scientific">Ilumatobacter coccineus</name>
    <dbReference type="NCBI Taxonomy" id="467094"/>
    <lineage>
        <taxon>Bacteria</taxon>
        <taxon>Bacillati</taxon>
        <taxon>Actinomycetota</taxon>
        <taxon>Acidimicrobiia</taxon>
        <taxon>Acidimicrobiales</taxon>
        <taxon>Ilumatobacteraceae</taxon>
        <taxon>Ilumatobacter</taxon>
    </lineage>
</organism>
<evidence type="ECO:0000256" key="4">
    <source>
        <dbReference type="SAM" id="MobiDB-lite"/>
    </source>
</evidence>
<dbReference type="CDD" id="cd09294">
    <property type="entry name" value="SmpB"/>
    <property type="match status" value="1"/>
</dbReference>
<evidence type="ECO:0000256" key="3">
    <source>
        <dbReference type="HAMAP-Rule" id="MF_00023"/>
    </source>
</evidence>
<dbReference type="GO" id="GO:0003723">
    <property type="term" value="F:RNA binding"/>
    <property type="evidence" value="ECO:0007669"/>
    <property type="project" value="UniProtKB-UniRule"/>
</dbReference>
<dbReference type="NCBIfam" id="NF003843">
    <property type="entry name" value="PRK05422.1"/>
    <property type="match status" value="1"/>
</dbReference>
<dbReference type="EMBL" id="PDSL01000035">
    <property type="protein sequence ID" value="PIE33249.1"/>
    <property type="molecule type" value="Genomic_DNA"/>
</dbReference>
<dbReference type="GO" id="GO:0070929">
    <property type="term" value="P:trans-translation"/>
    <property type="evidence" value="ECO:0007669"/>
    <property type="project" value="UniProtKB-UniRule"/>
</dbReference>
<comment type="function">
    <text evidence="3">Required for rescue of stalled ribosomes mediated by trans-translation. Binds to transfer-messenger RNA (tmRNA), required for stable association of tmRNA with ribosomes. tmRNA and SmpB together mimic tRNA shape, replacing the anticodon stem-loop with SmpB. tmRNA is encoded by the ssrA gene; the 2 termini fold to resemble tRNA(Ala) and it encodes a 'tag peptide', a short internal open reading frame. During trans-translation Ala-aminoacylated tmRNA acts like a tRNA, entering the A-site of stalled ribosomes, displacing the stalled mRNA. The ribosome then switches to translate the ORF on the tmRNA; the nascent peptide is terminated with the 'tag peptide' encoded by the tmRNA and targeted for degradation. The ribosome is freed to recommence translation, which seems to be the essential function of trans-translation.</text>
</comment>
<dbReference type="NCBIfam" id="TIGR00086">
    <property type="entry name" value="smpB"/>
    <property type="match status" value="1"/>
</dbReference>
<accession>A0A2G6KEL6</accession>
<dbReference type="AlphaFoldDB" id="A0A2G6KEL6"/>
<name>A0A2G6KEL6_9ACTN</name>